<accession>A0A3D9AVJ2</accession>
<evidence type="ECO:0000313" key="2">
    <source>
        <dbReference type="Proteomes" id="UP000256924"/>
    </source>
</evidence>
<gene>
    <name evidence="1" type="ORF">DRF68_15640</name>
</gene>
<dbReference type="RefSeq" id="WP_116099395.1">
    <property type="nucleotide sequence ID" value="NZ_QNVU01000036.1"/>
</dbReference>
<sequence>MLTTKKLISWLTFIAIFTLSIQSCIHDDIYSSSDPTSEEYHSKSLWKEDEIYIKNIIKIYGEHENEIRKEHGSPLWDYAMTLDKFNESYLVVPIRENGKISEVLEVPRFGRKVYFRYSNDVEKVALFNQLMIDRPKKPLPANSANGTSKIVCVVKTFSMWYPDSESNPNGSGHWVTSSYTICIDLTIDTFENPDDGSGNGGYDYPPSFGGDSGITDSTAILQNQDITIDQLQNYPCAHSIAQQLPNLNNSIASNMRQIFQNNTKYNITFKAKSGLGATDGETFATYSTEFDTFNAVINLNDEVLLNATKEYILVTMYHEVLHAFLKYQLYKLGNTEFQAQYPGVTVGYDYAPNGTITNTFTFIEGHAQLVPFLTTLQNIVSQYNPNLPNNVITAISRAGITTLTPEQAQLNNNERNTLLGNNLGTKCP</sequence>
<organism evidence="1 2">
    <name type="scientific">Candidatus Chryseobacterium massiliense</name>
    <dbReference type="NCBI Taxonomy" id="204089"/>
    <lineage>
        <taxon>Bacteria</taxon>
        <taxon>Pseudomonadati</taxon>
        <taxon>Bacteroidota</taxon>
        <taxon>Flavobacteriia</taxon>
        <taxon>Flavobacteriales</taxon>
        <taxon>Weeksellaceae</taxon>
        <taxon>Chryseobacterium group</taxon>
        <taxon>Chryseobacterium</taxon>
    </lineage>
</organism>
<evidence type="ECO:0000313" key="1">
    <source>
        <dbReference type="EMBL" id="REC45359.1"/>
    </source>
</evidence>
<comment type="caution">
    <text evidence="1">The sequence shown here is derived from an EMBL/GenBank/DDBJ whole genome shotgun (WGS) entry which is preliminary data.</text>
</comment>
<keyword evidence="2" id="KW-1185">Reference proteome</keyword>
<proteinExistence type="predicted"/>
<name>A0A3D9AVJ2_9FLAO</name>
<dbReference type="PROSITE" id="PS51257">
    <property type="entry name" value="PROKAR_LIPOPROTEIN"/>
    <property type="match status" value="1"/>
</dbReference>
<dbReference type="Proteomes" id="UP000256924">
    <property type="component" value="Unassembled WGS sequence"/>
</dbReference>
<dbReference type="EMBL" id="QNVU01000036">
    <property type="protein sequence ID" value="REC45359.1"/>
    <property type="molecule type" value="Genomic_DNA"/>
</dbReference>
<dbReference type="AlphaFoldDB" id="A0A3D9AVJ2"/>
<reference evidence="1 2" key="1">
    <citation type="journal article" date="2004" name="Emerg. Infect. Dis.">
        <title>Amoebae-resisting bacteria isolated from human nasal swabs by amoebal coculture.</title>
        <authorList>
            <person name="Greub G."/>
            <person name="La Scola B."/>
            <person name="Raoult D."/>
        </authorList>
    </citation>
    <scope>NUCLEOTIDE SEQUENCE [LARGE SCALE GENOMIC DNA]</scope>
    <source>
        <strain evidence="1 2">CCUG 51329</strain>
    </source>
</reference>
<protein>
    <submittedName>
        <fullName evidence="1">Uncharacterized protein</fullName>
    </submittedName>
</protein>